<keyword evidence="8" id="KW-1185">Reference proteome</keyword>
<keyword evidence="5 6" id="KW-0472">Membrane</keyword>
<comment type="caution">
    <text evidence="7">The sequence shown here is derived from an EMBL/GenBank/DDBJ whole genome shotgun (WGS) entry which is preliminary data.</text>
</comment>
<evidence type="ECO:0000256" key="6">
    <source>
        <dbReference type="SAM" id="Phobius"/>
    </source>
</evidence>
<evidence type="ECO:0000313" key="7">
    <source>
        <dbReference type="EMBL" id="RYN93499.1"/>
    </source>
</evidence>
<evidence type="ECO:0000256" key="1">
    <source>
        <dbReference type="ARBA" id="ARBA00004141"/>
    </source>
</evidence>
<feature type="transmembrane region" description="Helical" evidence="6">
    <location>
        <begin position="561"/>
        <end position="587"/>
    </location>
</feature>
<feature type="transmembrane region" description="Helical" evidence="6">
    <location>
        <begin position="394"/>
        <end position="415"/>
    </location>
</feature>
<evidence type="ECO:0000256" key="4">
    <source>
        <dbReference type="ARBA" id="ARBA00022989"/>
    </source>
</evidence>
<feature type="transmembrane region" description="Helical" evidence="6">
    <location>
        <begin position="537"/>
        <end position="555"/>
    </location>
</feature>
<feature type="transmembrane region" description="Helical" evidence="6">
    <location>
        <begin position="436"/>
        <end position="461"/>
    </location>
</feature>
<comment type="subcellular location">
    <subcellularLocation>
        <location evidence="1">Membrane</location>
        <topology evidence="1">Multi-pass membrane protein</topology>
    </subcellularLocation>
</comment>
<organism evidence="7 8">
    <name type="scientific">Alternaria tenuissima</name>
    <dbReference type="NCBI Taxonomy" id="119927"/>
    <lineage>
        <taxon>Eukaryota</taxon>
        <taxon>Fungi</taxon>
        <taxon>Dikarya</taxon>
        <taxon>Ascomycota</taxon>
        <taxon>Pezizomycotina</taxon>
        <taxon>Dothideomycetes</taxon>
        <taxon>Pleosporomycetidae</taxon>
        <taxon>Pleosporales</taxon>
        <taxon>Pleosporineae</taxon>
        <taxon>Pleosporaceae</taxon>
        <taxon>Alternaria</taxon>
        <taxon>Alternaria sect. Alternaria</taxon>
        <taxon>Alternaria alternata complex</taxon>
    </lineage>
</organism>
<feature type="transmembrane region" description="Helical" evidence="6">
    <location>
        <begin position="638"/>
        <end position="657"/>
    </location>
</feature>
<feature type="transmembrane region" description="Helical" evidence="6">
    <location>
        <begin position="481"/>
        <end position="503"/>
    </location>
</feature>
<evidence type="ECO:0000256" key="5">
    <source>
        <dbReference type="ARBA" id="ARBA00023136"/>
    </source>
</evidence>
<keyword evidence="3 6" id="KW-0812">Transmembrane</keyword>
<keyword evidence="2" id="KW-0813">Transport</keyword>
<feature type="transmembrane region" description="Helical" evidence="6">
    <location>
        <begin position="232"/>
        <end position="252"/>
    </location>
</feature>
<evidence type="ECO:0000313" key="8">
    <source>
        <dbReference type="Proteomes" id="UP000293195"/>
    </source>
</evidence>
<proteinExistence type="predicted"/>
<sequence length="674" mass="73762">MHLRLAKPSDEPVIVDICARAFLEEDLFGRVIHPYRAQYSNDVQIFWHDWVRNDWANPRNKIIVAVTTAEGSEHEKIIGAAIWQRQGDDPEDVKDPTCIGSNAAYPAGRRASLPEGFGRPVPCTTNLYPPITSSEWFRLAAGFSNLSRAIEPDLKNEAAAVAQPLDSELQQDGIVSEKKGTAGDQKDMYRMGKQQELRRNFRFVSIFGYSMVLMATWETILTTLIIPLTNGGTGGAIVMFLVTAVGMGFVIVSMAEMASMAPTSGGQYHWVSEFAPKKHQKFLSYLVGWLCVLGWQTGIASIAFLAGGQVQGLVILNNPNYVPERWHGTLLVIAVATFSILFNTLLARKLPLVEGIVLVLHIFGFFAIFITMWVLGPRSPSKQVFGGFQDNAGWGSIGLSVLVGQLSPIFSLLGADAATHMSEELKDASHTLPRAMIWTAVVNSSLGFLMLVTFCFCLGDVESAILSPTGQPHIQIMYNATQSIPGATALASITTIMAVFGCVNNVATCSRQLFAFARDHGVPFSAFLSRVRPGWDIPLNSVLVSFSIAVGLSLINIGSTVAFNSVASLGTCALLSSYIVSISCMFINRWNKEPLLPCKFSLGRAGIWVNGVSVIYLCVALVFAFFPTFPHPTPDLMNWNILIYGVVVVFSLVYFFLKGRKVYVGPVEYLNKDL</sequence>
<dbReference type="Proteomes" id="UP000293195">
    <property type="component" value="Unassembled WGS sequence"/>
</dbReference>
<feature type="transmembrane region" description="Helical" evidence="6">
    <location>
        <begin position="282"/>
        <end position="306"/>
    </location>
</feature>
<dbReference type="InterPro" id="IPR002293">
    <property type="entry name" value="AA/rel_permease1"/>
</dbReference>
<feature type="transmembrane region" description="Helical" evidence="6">
    <location>
        <begin position="203"/>
        <end position="226"/>
    </location>
</feature>
<feature type="transmembrane region" description="Helical" evidence="6">
    <location>
        <begin position="326"/>
        <end position="345"/>
    </location>
</feature>
<evidence type="ECO:0000256" key="3">
    <source>
        <dbReference type="ARBA" id="ARBA00022692"/>
    </source>
</evidence>
<protein>
    <recommendedName>
        <fullName evidence="9">Choline transport protein</fullName>
    </recommendedName>
</protein>
<feature type="transmembrane region" description="Helical" evidence="6">
    <location>
        <begin position="352"/>
        <end position="374"/>
    </location>
</feature>
<accession>A0ABY0G023</accession>
<feature type="transmembrane region" description="Helical" evidence="6">
    <location>
        <begin position="607"/>
        <end position="626"/>
    </location>
</feature>
<dbReference type="EMBL" id="PDXF01000051">
    <property type="protein sequence ID" value="RYN93499.1"/>
    <property type="molecule type" value="Genomic_DNA"/>
</dbReference>
<reference evidence="8" key="1">
    <citation type="journal article" date="2019" name="bioRxiv">
        <title>Genomics, evolutionary history and diagnostics of the Alternaria alternata species group including apple and Asian pear pathotypes.</title>
        <authorList>
            <person name="Armitage A.D."/>
            <person name="Cockerton H.M."/>
            <person name="Sreenivasaprasad S."/>
            <person name="Woodhall J.W."/>
            <person name="Lane C.R."/>
            <person name="Harrison R.J."/>
            <person name="Clarkson J.P."/>
        </authorList>
    </citation>
    <scope>NUCLEOTIDE SEQUENCE [LARGE SCALE GENOMIC DNA]</scope>
    <source>
        <strain evidence="8">FERA 635</strain>
    </source>
</reference>
<dbReference type="PANTHER" id="PTHR45649:SF2">
    <property type="entry name" value="ACID PERMEASE, PUTATIVE-RELATED"/>
    <property type="match status" value="1"/>
</dbReference>
<evidence type="ECO:0008006" key="9">
    <source>
        <dbReference type="Google" id="ProtNLM"/>
    </source>
</evidence>
<dbReference type="Pfam" id="PF13520">
    <property type="entry name" value="AA_permease_2"/>
    <property type="match status" value="1"/>
</dbReference>
<keyword evidence="4 6" id="KW-1133">Transmembrane helix</keyword>
<dbReference type="PANTHER" id="PTHR45649">
    <property type="entry name" value="AMINO-ACID PERMEASE BAT1"/>
    <property type="match status" value="1"/>
</dbReference>
<gene>
    <name evidence="7" type="ORF">AA0119_g9486</name>
</gene>
<name>A0ABY0G023_9PLEO</name>
<dbReference type="Gene3D" id="1.20.1740.10">
    <property type="entry name" value="Amino acid/polyamine transporter I"/>
    <property type="match status" value="1"/>
</dbReference>
<dbReference type="Gene3D" id="3.40.630.30">
    <property type="match status" value="1"/>
</dbReference>
<evidence type="ECO:0000256" key="2">
    <source>
        <dbReference type="ARBA" id="ARBA00022448"/>
    </source>
</evidence>